<evidence type="ECO:0000313" key="1">
    <source>
        <dbReference type="EMBL" id="VFQ91884.1"/>
    </source>
</evidence>
<protein>
    <submittedName>
        <fullName evidence="1">Uncharacterized protein</fullName>
    </submittedName>
</protein>
<keyword evidence="2" id="KW-1185">Reference proteome</keyword>
<sequence length="102" mass="11582">MHAFRLLRSITTRPVYSTSRALYDGKFGGLIDTWMKRLKPQVYSSLSMFRNRFGVRSCHWQFSKLKNRGGTFTLCNAVGLSALLGSLNSWPRDAYAMDGKIA</sequence>
<dbReference type="EMBL" id="OOIL02004480">
    <property type="protein sequence ID" value="VFQ91884.1"/>
    <property type="molecule type" value="Genomic_DNA"/>
</dbReference>
<reference evidence="1 2" key="1">
    <citation type="submission" date="2018-04" db="EMBL/GenBank/DDBJ databases">
        <authorList>
            <person name="Vogel A."/>
        </authorList>
    </citation>
    <scope>NUCLEOTIDE SEQUENCE [LARGE SCALE GENOMIC DNA]</scope>
</reference>
<gene>
    <name evidence="1" type="ORF">CCAM_LOCUS33660</name>
</gene>
<dbReference type="AlphaFoldDB" id="A0A484MVS4"/>
<accession>A0A484MVS4</accession>
<organism evidence="1 2">
    <name type="scientific">Cuscuta campestris</name>
    <dbReference type="NCBI Taxonomy" id="132261"/>
    <lineage>
        <taxon>Eukaryota</taxon>
        <taxon>Viridiplantae</taxon>
        <taxon>Streptophyta</taxon>
        <taxon>Embryophyta</taxon>
        <taxon>Tracheophyta</taxon>
        <taxon>Spermatophyta</taxon>
        <taxon>Magnoliopsida</taxon>
        <taxon>eudicotyledons</taxon>
        <taxon>Gunneridae</taxon>
        <taxon>Pentapetalae</taxon>
        <taxon>asterids</taxon>
        <taxon>lamiids</taxon>
        <taxon>Solanales</taxon>
        <taxon>Convolvulaceae</taxon>
        <taxon>Cuscuteae</taxon>
        <taxon>Cuscuta</taxon>
        <taxon>Cuscuta subgen. Grammica</taxon>
        <taxon>Cuscuta sect. Cleistogrammica</taxon>
    </lineage>
</organism>
<dbReference type="Proteomes" id="UP000595140">
    <property type="component" value="Unassembled WGS sequence"/>
</dbReference>
<name>A0A484MVS4_9ASTE</name>
<proteinExistence type="predicted"/>
<dbReference type="OrthoDB" id="748084at2759"/>
<evidence type="ECO:0000313" key="2">
    <source>
        <dbReference type="Proteomes" id="UP000595140"/>
    </source>
</evidence>